<feature type="transmembrane region" description="Helical" evidence="11">
    <location>
        <begin position="15"/>
        <end position="38"/>
    </location>
</feature>
<dbReference type="InterPro" id="IPR022346">
    <property type="entry name" value="T2SS_GspH"/>
</dbReference>
<name>A0A1G9UTP8_9BURK</name>
<keyword evidence="5" id="KW-0997">Cell inner membrane</keyword>
<evidence type="ECO:0000256" key="6">
    <source>
        <dbReference type="ARBA" id="ARBA00022692"/>
    </source>
</evidence>
<keyword evidence="4" id="KW-0488">Methylation</keyword>
<comment type="similarity">
    <text evidence="9">Belongs to the GSP H family.</text>
</comment>
<accession>A0A1G9UTP8</accession>
<feature type="domain" description="General secretion pathway GspH" evidence="12">
    <location>
        <begin position="53"/>
        <end position="170"/>
    </location>
</feature>
<dbReference type="EMBL" id="FNHP01000010">
    <property type="protein sequence ID" value="SDM63302.1"/>
    <property type="molecule type" value="Genomic_DNA"/>
</dbReference>
<evidence type="ECO:0000256" key="8">
    <source>
        <dbReference type="ARBA" id="ARBA00023136"/>
    </source>
</evidence>
<keyword evidence="7 11" id="KW-1133">Transmembrane helix</keyword>
<dbReference type="STRING" id="1527607.SAMN05428957_1106"/>
<evidence type="ECO:0000259" key="12">
    <source>
        <dbReference type="Pfam" id="PF12019"/>
    </source>
</evidence>
<keyword evidence="6 11" id="KW-0812">Transmembrane</keyword>
<dbReference type="NCBIfam" id="TIGR02532">
    <property type="entry name" value="IV_pilin_GFxxxE"/>
    <property type="match status" value="1"/>
</dbReference>
<dbReference type="PROSITE" id="PS00409">
    <property type="entry name" value="PROKAR_NTER_METHYL"/>
    <property type="match status" value="1"/>
</dbReference>
<keyword evidence="14" id="KW-1185">Reference proteome</keyword>
<evidence type="ECO:0000256" key="1">
    <source>
        <dbReference type="ARBA" id="ARBA00004377"/>
    </source>
</evidence>
<reference evidence="14" key="1">
    <citation type="submission" date="2016-10" db="EMBL/GenBank/DDBJ databases">
        <authorList>
            <person name="Varghese N."/>
            <person name="Submissions S."/>
        </authorList>
    </citation>
    <scope>NUCLEOTIDE SEQUENCE [LARGE SCALE GENOMIC DNA]</scope>
    <source>
        <strain evidence="14">EPL6</strain>
    </source>
</reference>
<keyword evidence="8 11" id="KW-0472">Membrane</keyword>
<sequence length="191" mass="19936">MLVNRTSRPASSHPLAGFTLIELMVVVAVVAILAALAAPSLRQFSANQALSAAVSELVGAAMNARSLAISRNAPVVLEPLSGNDWTSGWRIYLEKDNTEGYAAGSDELVATGPSFPDSVAINSSPPTNCTVKNRFAYQPSGFLKFGSDYGNGGVPLVSTESERHRCVVFDKIGRTRICGGSKSGNSDAGAC</sequence>
<evidence type="ECO:0000256" key="7">
    <source>
        <dbReference type="ARBA" id="ARBA00022989"/>
    </source>
</evidence>
<dbReference type="Proteomes" id="UP000198552">
    <property type="component" value="Unassembled WGS sequence"/>
</dbReference>
<dbReference type="Pfam" id="PF12019">
    <property type="entry name" value="GspH"/>
    <property type="match status" value="1"/>
</dbReference>
<dbReference type="GO" id="GO:0015628">
    <property type="term" value="P:protein secretion by the type II secretion system"/>
    <property type="evidence" value="ECO:0007669"/>
    <property type="project" value="InterPro"/>
</dbReference>
<dbReference type="InterPro" id="IPR045584">
    <property type="entry name" value="Pilin-like"/>
</dbReference>
<evidence type="ECO:0000313" key="13">
    <source>
        <dbReference type="EMBL" id="SDM63302.1"/>
    </source>
</evidence>
<dbReference type="Pfam" id="PF07963">
    <property type="entry name" value="N_methyl"/>
    <property type="match status" value="1"/>
</dbReference>
<evidence type="ECO:0000256" key="9">
    <source>
        <dbReference type="ARBA" id="ARBA00025772"/>
    </source>
</evidence>
<comment type="subcellular location">
    <subcellularLocation>
        <location evidence="1">Cell inner membrane</location>
        <topology evidence="1">Single-pass membrane protein</topology>
    </subcellularLocation>
</comment>
<dbReference type="AlphaFoldDB" id="A0A1G9UTP8"/>
<evidence type="ECO:0000256" key="10">
    <source>
        <dbReference type="ARBA" id="ARBA00030775"/>
    </source>
</evidence>
<proteinExistence type="inferred from homology"/>
<evidence type="ECO:0000256" key="11">
    <source>
        <dbReference type="SAM" id="Phobius"/>
    </source>
</evidence>
<keyword evidence="3" id="KW-1003">Cell membrane</keyword>
<evidence type="ECO:0000256" key="2">
    <source>
        <dbReference type="ARBA" id="ARBA00021549"/>
    </source>
</evidence>
<evidence type="ECO:0000256" key="3">
    <source>
        <dbReference type="ARBA" id="ARBA00022475"/>
    </source>
</evidence>
<evidence type="ECO:0000313" key="14">
    <source>
        <dbReference type="Proteomes" id="UP000198552"/>
    </source>
</evidence>
<protein>
    <recommendedName>
        <fullName evidence="2">Type II secretion system protein H</fullName>
    </recommendedName>
    <alternativeName>
        <fullName evidence="10">General secretion pathway protein H</fullName>
    </alternativeName>
</protein>
<dbReference type="InterPro" id="IPR012902">
    <property type="entry name" value="N_methyl_site"/>
</dbReference>
<dbReference type="SUPFAM" id="SSF54523">
    <property type="entry name" value="Pili subunits"/>
    <property type="match status" value="1"/>
</dbReference>
<gene>
    <name evidence="13" type="ORF">SAMN05428957_1106</name>
</gene>
<dbReference type="OrthoDB" id="8592199at2"/>
<organism evidence="13 14">
    <name type="scientific">Oryzisolibacter propanilivorax</name>
    <dbReference type="NCBI Taxonomy" id="1527607"/>
    <lineage>
        <taxon>Bacteria</taxon>
        <taxon>Pseudomonadati</taxon>
        <taxon>Pseudomonadota</taxon>
        <taxon>Betaproteobacteria</taxon>
        <taxon>Burkholderiales</taxon>
        <taxon>Comamonadaceae</taxon>
        <taxon>Oryzisolibacter</taxon>
    </lineage>
</organism>
<dbReference type="Gene3D" id="3.55.40.10">
    <property type="entry name" value="minor pseudopilin epsh domain"/>
    <property type="match status" value="1"/>
</dbReference>
<dbReference type="RefSeq" id="WP_091571775.1">
    <property type="nucleotide sequence ID" value="NZ_FNHP01000010.1"/>
</dbReference>
<dbReference type="GO" id="GO:0005886">
    <property type="term" value="C:plasma membrane"/>
    <property type="evidence" value="ECO:0007669"/>
    <property type="project" value="UniProtKB-SubCell"/>
</dbReference>
<dbReference type="GO" id="GO:0015627">
    <property type="term" value="C:type II protein secretion system complex"/>
    <property type="evidence" value="ECO:0007669"/>
    <property type="project" value="InterPro"/>
</dbReference>
<evidence type="ECO:0000256" key="5">
    <source>
        <dbReference type="ARBA" id="ARBA00022519"/>
    </source>
</evidence>
<evidence type="ECO:0000256" key="4">
    <source>
        <dbReference type="ARBA" id="ARBA00022481"/>
    </source>
</evidence>